<dbReference type="Gene3D" id="3.30.565.10">
    <property type="entry name" value="Histidine kinase-like ATPase, C-terminal domain"/>
    <property type="match status" value="1"/>
</dbReference>
<dbReference type="PANTHER" id="PTHR35526:SF3">
    <property type="entry name" value="ANTI-SIGMA-F FACTOR RSBW"/>
    <property type="match status" value="1"/>
</dbReference>
<dbReference type="OrthoDB" id="5184914at2"/>
<accession>A0A0K0X3X3</accession>
<dbReference type="InterPro" id="IPR036890">
    <property type="entry name" value="HATPase_C_sf"/>
</dbReference>
<dbReference type="GO" id="GO:0004674">
    <property type="term" value="F:protein serine/threonine kinase activity"/>
    <property type="evidence" value="ECO:0007669"/>
    <property type="project" value="UniProtKB-KW"/>
</dbReference>
<dbReference type="EMBL" id="CP012150">
    <property type="protein sequence ID" value="AKS32160.1"/>
    <property type="molecule type" value="Genomic_DNA"/>
</dbReference>
<protein>
    <submittedName>
        <fullName evidence="3">Anti-sigma regulatory factor</fullName>
    </submittedName>
</protein>
<feature type="domain" description="Histidine kinase/HSP90-like ATPase" evidence="2">
    <location>
        <begin position="16"/>
        <end position="136"/>
    </location>
</feature>
<dbReference type="STRING" id="134601.AFA91_10080"/>
<organism evidence="3 4">
    <name type="scientific">Mycolicibacterium goodii</name>
    <name type="common">Mycobacterium goodii</name>
    <dbReference type="NCBI Taxonomy" id="134601"/>
    <lineage>
        <taxon>Bacteria</taxon>
        <taxon>Bacillati</taxon>
        <taxon>Actinomycetota</taxon>
        <taxon>Actinomycetes</taxon>
        <taxon>Mycobacteriales</taxon>
        <taxon>Mycobacteriaceae</taxon>
        <taxon>Mycolicibacterium</taxon>
    </lineage>
</organism>
<evidence type="ECO:0000256" key="1">
    <source>
        <dbReference type="ARBA" id="ARBA00022527"/>
    </source>
</evidence>
<dbReference type="Pfam" id="PF13581">
    <property type="entry name" value="HATPase_c_2"/>
    <property type="match status" value="1"/>
</dbReference>
<dbReference type="SUPFAM" id="SSF55874">
    <property type="entry name" value="ATPase domain of HSP90 chaperone/DNA topoisomerase II/histidine kinase"/>
    <property type="match status" value="1"/>
</dbReference>
<keyword evidence="1" id="KW-0808">Transferase</keyword>
<dbReference type="Proteomes" id="UP000062255">
    <property type="component" value="Chromosome"/>
</dbReference>
<evidence type="ECO:0000313" key="4">
    <source>
        <dbReference type="Proteomes" id="UP000062255"/>
    </source>
</evidence>
<keyword evidence="1" id="KW-0418">Kinase</keyword>
<dbReference type="CDD" id="cd16936">
    <property type="entry name" value="HATPase_RsbW-like"/>
    <property type="match status" value="1"/>
</dbReference>
<dbReference type="AlphaFoldDB" id="A0A0K0X3X3"/>
<sequence length="148" mass="15986">MTDAGESTTFNKAGIVAAPERAAQLRREFSAWLGTHFTLDAVKASDIVLAVNEALANAAEFAYSNAKEPGVMHVRADYDTEAETLTVVVADEGAWRIGDTDHKNPARGRGIPLMHALTDRAVIDATASGTEVRLQWHNVSRSVPSELR</sequence>
<evidence type="ECO:0000259" key="2">
    <source>
        <dbReference type="Pfam" id="PF13581"/>
    </source>
</evidence>
<dbReference type="InterPro" id="IPR003594">
    <property type="entry name" value="HATPase_dom"/>
</dbReference>
<dbReference type="PANTHER" id="PTHR35526">
    <property type="entry name" value="ANTI-SIGMA-F FACTOR RSBW-RELATED"/>
    <property type="match status" value="1"/>
</dbReference>
<dbReference type="InterPro" id="IPR050267">
    <property type="entry name" value="Anti-sigma-factor_SerPK"/>
</dbReference>
<proteinExistence type="predicted"/>
<evidence type="ECO:0000313" key="3">
    <source>
        <dbReference type="EMBL" id="AKS32160.1"/>
    </source>
</evidence>
<keyword evidence="1" id="KW-0723">Serine/threonine-protein kinase</keyword>
<reference evidence="3 4" key="1">
    <citation type="submission" date="2015-07" db="EMBL/GenBank/DDBJ databases">
        <title>Complete genome sequence of Mycobacterium goodii X7B, a facultative thermophilic biodesulfurizing bacterium.</title>
        <authorList>
            <person name="Yu B."/>
            <person name="Li F."/>
            <person name="Xu P."/>
        </authorList>
    </citation>
    <scope>NUCLEOTIDE SEQUENCE [LARGE SCALE GENOMIC DNA]</scope>
    <source>
        <strain evidence="3 4">X7B</strain>
    </source>
</reference>
<dbReference type="PATRIC" id="fig|134601.6.peg.2104"/>
<name>A0A0K0X3X3_MYCGD</name>
<dbReference type="RefSeq" id="WP_049744588.1">
    <property type="nucleotide sequence ID" value="NZ_CP012150.1"/>
</dbReference>
<dbReference type="KEGG" id="mgo:AFA91_10080"/>
<gene>
    <name evidence="3" type="ORF">AFA91_10080</name>
</gene>